<protein>
    <recommendedName>
        <fullName evidence="7">Endonuclease/exonuclease/phosphatase domain-containing protein</fullName>
    </recommendedName>
</protein>
<feature type="region of interest" description="Disordered" evidence="5">
    <location>
        <begin position="1025"/>
        <end position="1045"/>
    </location>
</feature>
<organism evidence="8 9">
    <name type="scientific">Cafeteria roenbergensis</name>
    <name type="common">Marine flagellate</name>
    <dbReference type="NCBI Taxonomy" id="33653"/>
    <lineage>
        <taxon>Eukaryota</taxon>
        <taxon>Sar</taxon>
        <taxon>Stramenopiles</taxon>
        <taxon>Bigyra</taxon>
        <taxon>Opalozoa</taxon>
        <taxon>Bicosoecida</taxon>
        <taxon>Cafeteriaceae</taxon>
        <taxon>Cafeteria</taxon>
    </lineage>
</organism>
<dbReference type="PANTHER" id="PTHR13390">
    <property type="entry name" value="LIPASE"/>
    <property type="match status" value="1"/>
</dbReference>
<keyword evidence="4" id="KW-0378">Hydrolase</keyword>
<dbReference type="GO" id="GO:0005811">
    <property type="term" value="C:lipid droplet"/>
    <property type="evidence" value="ECO:0007669"/>
    <property type="project" value="UniProtKB-SubCell"/>
</dbReference>
<evidence type="ECO:0000256" key="5">
    <source>
        <dbReference type="SAM" id="MobiDB-lite"/>
    </source>
</evidence>
<dbReference type="Pfam" id="PF03372">
    <property type="entry name" value="Exo_endo_phos"/>
    <property type="match status" value="1"/>
</dbReference>
<feature type="region of interest" description="Disordered" evidence="5">
    <location>
        <begin position="551"/>
        <end position="570"/>
    </location>
</feature>
<dbReference type="Pfam" id="PF10230">
    <property type="entry name" value="LIDHydrolase"/>
    <property type="match status" value="1"/>
</dbReference>
<feature type="compositionally biased region" description="Low complexity" evidence="5">
    <location>
        <begin position="158"/>
        <end position="178"/>
    </location>
</feature>
<comment type="subcellular location">
    <subcellularLocation>
        <location evidence="1">Lipid droplet</location>
    </subcellularLocation>
</comment>
<dbReference type="Gene3D" id="3.60.10.10">
    <property type="entry name" value="Endonuclease/exonuclease/phosphatase"/>
    <property type="match status" value="2"/>
</dbReference>
<dbReference type="InterPro" id="IPR005135">
    <property type="entry name" value="Endo/exonuclease/phosphatase"/>
</dbReference>
<dbReference type="PANTHER" id="PTHR13390:SF0">
    <property type="entry name" value="LIPID DROPLET-ASSOCIATED HYDROLASE"/>
    <property type="match status" value="1"/>
</dbReference>
<sequence>MLPWSPGVETGSDLRPLAKLPFFETEAWASTLLFWVPVSVVAWLATAALALVVTPARLVATAGVRLWRSFFTGPGANDKGDCSGAVARARTAATSPDSELPRATASWLLDPRHALTAPRPGAAAGDDPHCREPSAETISVNGLRTDVLVLPADGLPAGAAPAATSSRRLRSSAPAPRAGDTASLDAEPDGSSPGVGRGAVVLVVFPGNPGGAAFYRDFLKSLAMVSGQMMTIVCVSHAGHTVETATARWAITRTGEAPPESAGASSGDPMTTGWWPGEAATPLAPPSLAEQSKHKAAFLADLLASDPTLRFILAGHSIGAWVAKDVAASIPSASLVGVVGVYPTVELLGTTRRGRFGFPIFRFLAPAVATVADLLSLLPNAVLRSVAGAVLGKSASSSALDAVPSLAAGPVIRNALVMAYHEMKEVGSLNETTDAAFQAIQDRLVLFYGADDHWNAVGEPDAMRARLPRSAVVIDPHPNSHSFVLSKDECRSVAASLWGYLRALLVRSGASVESTGMDSAMDLGAADEFQREASIESMGTLMQRAGAAPSGFRAAAMPPKQSKTKKSKGGSGAIARQLKTVIDEFFRDKPEGFRVSVGEFAELDAVKALVPAGDEPPLQLIQALVRSSPLVEEAWGMLCATPRSVRVAAMRDCLNKLFRNGAQVPAALLVHGDVIPVEAVLAQAPVARLSSDPALVAEAADALSFVLSRERVAELAISAADCGAATAAERRVISIAPRELQVRWCAERLVCLSDPEGMGPASLAARSLRQVAARTEQGCIPLPVLCAAPDLKALGVAPKELIKSLKSITLPAGALPGLEVAAELAPSSLLAPVYLGDGANGTADVGVAVIAHCDSQGHRVRVPVATSLSKPQSLLLAEASVEEVDGDLVRGARGGDDELVARVVAALEFHLHPARLRFDPALLRTVAAQQGSLSTSQLASLPRVKQQLEAAGRPGEAQEALVADAALTCPALTTARQVPRTCLSEAKLALLAEELAGKPLPAMVTERPEAGSFFVAAGMPTHRRWVASPAPRERTSRDAPSPHYARDAACGAGEAGHVAASGACAAGTAGCASGSRSSGGVVDADSAASEDELALLAAAPVGRAVSNVGQDDASFVDFATQERQAAAPAGSASPTGSDASSGEAEDAGVPEEDSKLGWEASLALDAFRSALEREGSGQGAADPVVERAKLPRVATLAAATEGGTPFQSAEDQAAGRFSVMSFNLMADAYADPDDYPHCSPLALSWGWRRSLIVAEVLFRRPSILCMQEVESWSPMPSKHVVLPDPVDCEAASTPEEAASDAAAAAASEPSDGGHLPKWQVHAAKRAAHVPRWGGPLDNKHTWFEETLGMHGYGSFYARKVKSGGKPMPGHTIGNALLWRRDEFDCEATHVLSLADEAMALFKGGEAVWQRGFPQVAAVACLVHRVTGRRLLAASVHLSSDYTQPHLQAMQAVALRVGLRRLAAEHGAHAVVVSGDFNGTPSSATALAVKAARISASHARAGQEAGGGAVPGPYVVANDLAASHERVNPALPAMASAAHACMGADLPFTVASPTFTDTLDFVFYGTETCVPEAVLDGLPRTALALPHADALGDATPVALPTEEFPSDHLPVMAVLRFASRADAAAAHRAVARAFEGRQERAGRTR</sequence>
<feature type="region of interest" description="Disordered" evidence="5">
    <location>
        <begin position="1122"/>
        <end position="1155"/>
    </location>
</feature>
<dbReference type="SUPFAM" id="SSF56219">
    <property type="entry name" value="DNase I-like"/>
    <property type="match status" value="1"/>
</dbReference>
<evidence type="ECO:0000313" key="8">
    <source>
        <dbReference type="EMBL" id="KAA0150541.1"/>
    </source>
</evidence>
<proteinExistence type="inferred from homology"/>
<feature type="compositionally biased region" description="Low complexity" evidence="5">
    <location>
        <begin position="1291"/>
        <end position="1310"/>
    </location>
</feature>
<dbReference type="InterPro" id="IPR036691">
    <property type="entry name" value="Endo/exonu/phosph_ase_sf"/>
</dbReference>
<keyword evidence="6" id="KW-0812">Transmembrane</keyword>
<feature type="compositionally biased region" description="Low complexity" evidence="5">
    <location>
        <begin position="1125"/>
        <end position="1142"/>
    </location>
</feature>
<dbReference type="GO" id="GO:0019915">
    <property type="term" value="P:lipid storage"/>
    <property type="evidence" value="ECO:0007669"/>
    <property type="project" value="InterPro"/>
</dbReference>
<keyword evidence="6" id="KW-1133">Transmembrane helix</keyword>
<feature type="region of interest" description="Disordered" evidence="5">
    <location>
        <begin position="1291"/>
        <end position="1316"/>
    </location>
</feature>
<evidence type="ECO:0000256" key="2">
    <source>
        <dbReference type="ARBA" id="ARBA00008300"/>
    </source>
</evidence>
<dbReference type="SUPFAM" id="SSF53474">
    <property type="entry name" value="alpha/beta-Hydrolases"/>
    <property type="match status" value="1"/>
</dbReference>
<feature type="region of interest" description="Disordered" evidence="5">
    <location>
        <begin position="158"/>
        <end position="193"/>
    </location>
</feature>
<keyword evidence="6" id="KW-0472">Membrane</keyword>
<dbReference type="GO" id="GO:0016298">
    <property type="term" value="F:lipase activity"/>
    <property type="evidence" value="ECO:0007669"/>
    <property type="project" value="InterPro"/>
</dbReference>
<name>A0A5A8CFD0_CAFRO</name>
<gene>
    <name evidence="8" type="ORF">FNF29_05116</name>
</gene>
<comment type="similarity">
    <text evidence="2">Belongs to the AB hydrolase superfamily. LDAH family.</text>
</comment>
<reference evidence="8 9" key="1">
    <citation type="submission" date="2019-07" db="EMBL/GenBank/DDBJ databases">
        <title>Genomes of Cafeteria roenbergensis.</title>
        <authorList>
            <person name="Fischer M.G."/>
            <person name="Hackl T."/>
            <person name="Roman M."/>
        </authorList>
    </citation>
    <scope>NUCLEOTIDE SEQUENCE [LARGE SCALE GENOMIC DNA]</scope>
    <source>
        <strain evidence="8 9">BVI</strain>
    </source>
</reference>
<evidence type="ECO:0000256" key="3">
    <source>
        <dbReference type="ARBA" id="ARBA00022677"/>
    </source>
</evidence>
<keyword evidence="3" id="KW-0551">Lipid droplet</keyword>
<dbReference type="InterPro" id="IPR029058">
    <property type="entry name" value="AB_hydrolase_fold"/>
</dbReference>
<feature type="transmembrane region" description="Helical" evidence="6">
    <location>
        <begin position="32"/>
        <end position="60"/>
    </location>
</feature>
<dbReference type="InterPro" id="IPR019363">
    <property type="entry name" value="LDAH"/>
</dbReference>
<dbReference type="EMBL" id="VLTN01000033">
    <property type="protein sequence ID" value="KAA0150541.1"/>
    <property type="molecule type" value="Genomic_DNA"/>
</dbReference>
<accession>A0A5A8CFD0</accession>
<feature type="domain" description="Endonuclease/exonuclease/phosphatase" evidence="7">
    <location>
        <begin position="1253"/>
        <end position="1607"/>
    </location>
</feature>
<dbReference type="Proteomes" id="UP000323011">
    <property type="component" value="Unassembled WGS sequence"/>
</dbReference>
<evidence type="ECO:0000256" key="1">
    <source>
        <dbReference type="ARBA" id="ARBA00004502"/>
    </source>
</evidence>
<dbReference type="Gene3D" id="3.40.50.1820">
    <property type="entry name" value="alpha/beta hydrolase"/>
    <property type="match status" value="1"/>
</dbReference>
<evidence type="ECO:0000259" key="7">
    <source>
        <dbReference type="Pfam" id="PF03372"/>
    </source>
</evidence>
<evidence type="ECO:0000256" key="4">
    <source>
        <dbReference type="ARBA" id="ARBA00022801"/>
    </source>
</evidence>
<keyword evidence="9" id="KW-1185">Reference proteome</keyword>
<evidence type="ECO:0000313" key="9">
    <source>
        <dbReference type="Proteomes" id="UP000323011"/>
    </source>
</evidence>
<evidence type="ECO:0000256" key="6">
    <source>
        <dbReference type="SAM" id="Phobius"/>
    </source>
</evidence>
<comment type="caution">
    <text evidence="8">The sequence shown here is derived from an EMBL/GenBank/DDBJ whole genome shotgun (WGS) entry which is preliminary data.</text>
</comment>